<dbReference type="Pfam" id="PF15552">
    <property type="entry name" value="DUF4657"/>
    <property type="match status" value="1"/>
</dbReference>
<evidence type="ECO:0000313" key="3">
    <source>
        <dbReference type="Proteomes" id="UP000504628"/>
    </source>
</evidence>
<dbReference type="KEGG" id="pdic:114503570"/>
<evidence type="ECO:0000256" key="1">
    <source>
        <dbReference type="SAM" id="MobiDB-lite"/>
    </source>
</evidence>
<protein>
    <submittedName>
        <fullName evidence="4">LOW QUALITY PROTEIN: uncharacterized protein C8orf58 homolog</fullName>
    </submittedName>
</protein>
<dbReference type="InParanoid" id="A0A7E6EB86"/>
<dbReference type="InterPro" id="IPR027958">
    <property type="entry name" value="DUF4657"/>
</dbReference>
<dbReference type="PANTHER" id="PTHR37336">
    <property type="entry name" value="SIMILAR TO 9930012K11RIK PROTEIN"/>
    <property type="match status" value="1"/>
</dbReference>
<gene>
    <name evidence="4" type="primary">C8H8orf58</name>
</gene>
<evidence type="ECO:0000313" key="4">
    <source>
        <dbReference type="RefSeq" id="XP_035888574.1"/>
    </source>
</evidence>
<organism evidence="3 4">
    <name type="scientific">Phyllostomus discolor</name>
    <name type="common">pale spear-nosed bat</name>
    <dbReference type="NCBI Taxonomy" id="89673"/>
    <lineage>
        <taxon>Eukaryota</taxon>
        <taxon>Metazoa</taxon>
        <taxon>Chordata</taxon>
        <taxon>Craniata</taxon>
        <taxon>Vertebrata</taxon>
        <taxon>Euteleostomi</taxon>
        <taxon>Mammalia</taxon>
        <taxon>Eutheria</taxon>
        <taxon>Laurasiatheria</taxon>
        <taxon>Chiroptera</taxon>
        <taxon>Yangochiroptera</taxon>
        <taxon>Phyllostomidae</taxon>
        <taxon>Phyllostominae</taxon>
        <taxon>Phyllostomus</taxon>
    </lineage>
</organism>
<dbReference type="Proteomes" id="UP000504628">
    <property type="component" value="Chromosome 8"/>
</dbReference>
<feature type="domain" description="DUF4657" evidence="2">
    <location>
        <begin position="78"/>
        <end position="398"/>
    </location>
</feature>
<feature type="region of interest" description="Disordered" evidence="1">
    <location>
        <begin position="347"/>
        <end position="399"/>
    </location>
</feature>
<feature type="compositionally biased region" description="Polar residues" evidence="1">
    <location>
        <begin position="131"/>
        <end position="147"/>
    </location>
</feature>
<proteinExistence type="predicted"/>
<keyword evidence="3" id="KW-1185">Reference proteome</keyword>
<dbReference type="GeneID" id="114503570"/>
<dbReference type="CTD" id="101902190"/>
<accession>A0A7E6EB86</accession>
<dbReference type="OrthoDB" id="9943553at2759"/>
<dbReference type="RefSeq" id="XP_035888574.1">
    <property type="nucleotide sequence ID" value="XM_036032681.1"/>
</dbReference>
<evidence type="ECO:0000259" key="2">
    <source>
        <dbReference type="Pfam" id="PF15552"/>
    </source>
</evidence>
<name>A0A7E6EB86_9CHIR</name>
<dbReference type="FunCoup" id="A0A7E6EB86">
    <property type="interactions" value="92"/>
</dbReference>
<feature type="compositionally biased region" description="Basic and acidic residues" evidence="1">
    <location>
        <begin position="365"/>
        <end position="374"/>
    </location>
</feature>
<feature type="region of interest" description="Disordered" evidence="1">
    <location>
        <begin position="242"/>
        <end position="312"/>
    </location>
</feature>
<dbReference type="AlphaFoldDB" id="A0A7E6EB86"/>
<dbReference type="PANTHER" id="PTHR37336:SF1">
    <property type="entry name" value="SIMILAR TO 9930012K11RIK PROTEIN"/>
    <property type="match status" value="1"/>
</dbReference>
<reference evidence="4" key="1">
    <citation type="submission" date="2025-08" db="UniProtKB">
        <authorList>
            <consortium name="RefSeq"/>
        </authorList>
    </citation>
    <scope>IDENTIFICATION</scope>
    <source>
        <tissue evidence="4">Muscle</tissue>
    </source>
</reference>
<sequence>MLGRRRVFAVEPLGGRDGSGENLAQGCVVPGVTSTYRRILDASQGCSLGSREGDGEVKGLWGQVPLLKLASQDSGVEMAVGDSSLTTSPGLSEESLDFEPVGRREPLALPVELPAHLDRILASRKLEQVLERSSQLPTSPASLSQHCRSPKPTRKPETECPFFGAGDQEATKAETDQEAGPEEAEVVRGVGPEAWACLPGQGLRYLEHLCLVLEQMVRLQQLHLQLQTQRLPGGPSVLLSCTRDPDEEEPTLEPLLPPSHAPGSGVHGSWELLSQAKEAGPGSPDSLSESAKGASLPKVAVPSAHPSGLSEASTGPAYNLPCSQIHKRDLSHWNKVKVLLNRIRWKSSQHSEPPAPPHGPAPRIGSRDLPERPPCRPLRKTFMPSLVVKKQQGKNLSVC</sequence>
<feature type="region of interest" description="Disordered" evidence="1">
    <location>
        <begin position="131"/>
        <end position="164"/>
    </location>
</feature>